<evidence type="ECO:0000313" key="7">
    <source>
        <dbReference type="EMBL" id="CRL22964.1"/>
    </source>
</evidence>
<organism evidence="7 8">
    <name type="scientific">Penicillium camemberti (strain FM 013)</name>
    <dbReference type="NCBI Taxonomy" id="1429867"/>
    <lineage>
        <taxon>Eukaryota</taxon>
        <taxon>Fungi</taxon>
        <taxon>Dikarya</taxon>
        <taxon>Ascomycota</taxon>
        <taxon>Pezizomycotina</taxon>
        <taxon>Eurotiomycetes</taxon>
        <taxon>Eurotiomycetidae</taxon>
        <taxon>Eurotiales</taxon>
        <taxon>Aspergillaceae</taxon>
        <taxon>Penicillium</taxon>
    </lineage>
</organism>
<sequence length="444" mass="47617">MDPLTPYCRELASPGIFQPVLSVLIILGILFSYLPQHIRIISRRSSFGISPYFILLGVTSGTSAFANILVFPSTAQDVACCQEISGIACFAGLLGVFQVAMQWLCFFSILLLFVIYFPRATSPTDPVDTVSSTSSGPTYRTALLITGLCLLHALATIIISLAVELRQPAAVSAWANFLGVLAAILASIQYFPQIYTTFRLRCVGSLSIPMMCIQTPGSLVWAASLAARKGWSGWSIWGVLVVTACLQGTLLTMAIYFEYFGPNDKREFGQPATQNGAPNGSALAGESAQQDFAHEERPSEETPLLQSQNILFTRKHIPLSLRRGICFGARNLLGAVDQTEDIVEHEVASGAIRLQLEALGVVHGLLLLIDLASNQDNDSISAGGLGVEGGNLVLNLLEGESLDDGRDTLDRACLKEAGQASAVSVKGLVVELHKLLSIALKSPF</sequence>
<feature type="transmembrane region" description="Helical" evidence="6">
    <location>
        <begin position="234"/>
        <end position="257"/>
    </location>
</feature>
<evidence type="ECO:0000256" key="2">
    <source>
        <dbReference type="ARBA" id="ARBA00022692"/>
    </source>
</evidence>
<dbReference type="EMBL" id="HG793141">
    <property type="protein sequence ID" value="CRL22964.1"/>
    <property type="molecule type" value="Genomic_DNA"/>
</dbReference>
<accession>A0A0G4P9K7</accession>
<feature type="transmembrane region" description="Helical" evidence="6">
    <location>
        <begin position="138"/>
        <end position="163"/>
    </location>
</feature>
<feature type="transmembrane region" description="Helical" evidence="6">
    <location>
        <begin position="47"/>
        <end position="72"/>
    </location>
</feature>
<dbReference type="Gene3D" id="1.20.1280.290">
    <property type="match status" value="2"/>
</dbReference>
<keyword evidence="8" id="KW-1185">Reference proteome</keyword>
<evidence type="ECO:0000256" key="6">
    <source>
        <dbReference type="SAM" id="Phobius"/>
    </source>
</evidence>
<dbReference type="PANTHER" id="PTHR16201:SF11">
    <property type="entry name" value="PQ-LOOP REPEAT-CONTAINING PROTEIN"/>
    <property type="match status" value="1"/>
</dbReference>
<name>A0A0G4P9K7_PENC3</name>
<dbReference type="InterPro" id="IPR051415">
    <property type="entry name" value="LAAT-1"/>
</dbReference>
<feature type="region of interest" description="Disordered" evidence="5">
    <location>
        <begin position="268"/>
        <end position="302"/>
    </location>
</feature>
<feature type="transmembrane region" description="Helical" evidence="6">
    <location>
        <begin position="169"/>
        <end position="191"/>
    </location>
</feature>
<dbReference type="Proteomes" id="UP000053732">
    <property type="component" value="Unassembled WGS sequence"/>
</dbReference>
<evidence type="ECO:0000256" key="4">
    <source>
        <dbReference type="ARBA" id="ARBA00023136"/>
    </source>
</evidence>
<feature type="transmembrane region" description="Helical" evidence="6">
    <location>
        <begin position="203"/>
        <end position="222"/>
    </location>
</feature>
<dbReference type="Pfam" id="PF04193">
    <property type="entry name" value="PQ-loop"/>
    <property type="match status" value="2"/>
</dbReference>
<dbReference type="SMART" id="SM00679">
    <property type="entry name" value="CTNS"/>
    <property type="match status" value="2"/>
</dbReference>
<dbReference type="InterPro" id="IPR006603">
    <property type="entry name" value="PQ-loop_rpt"/>
</dbReference>
<evidence type="ECO:0000313" key="8">
    <source>
        <dbReference type="Proteomes" id="UP000053732"/>
    </source>
</evidence>
<dbReference type="GO" id="GO:0016020">
    <property type="term" value="C:membrane"/>
    <property type="evidence" value="ECO:0007669"/>
    <property type="project" value="UniProtKB-SubCell"/>
</dbReference>
<feature type="transmembrane region" description="Helical" evidence="6">
    <location>
        <begin position="16"/>
        <end position="35"/>
    </location>
</feature>
<reference evidence="7 8" key="1">
    <citation type="journal article" date="2014" name="Nat. Commun.">
        <title>Multiple recent horizontal transfers of a large genomic region in cheese making fungi.</title>
        <authorList>
            <person name="Cheeseman K."/>
            <person name="Ropars J."/>
            <person name="Renault P."/>
            <person name="Dupont J."/>
            <person name="Gouzy J."/>
            <person name="Branca A."/>
            <person name="Abraham A.L."/>
            <person name="Ceppi M."/>
            <person name="Conseiller E."/>
            <person name="Debuchy R."/>
            <person name="Malagnac F."/>
            <person name="Goarin A."/>
            <person name="Silar P."/>
            <person name="Lacoste S."/>
            <person name="Sallet E."/>
            <person name="Bensimon A."/>
            <person name="Giraud T."/>
            <person name="Brygoo Y."/>
        </authorList>
    </citation>
    <scope>NUCLEOTIDE SEQUENCE [LARGE SCALE GENOMIC DNA]</scope>
    <source>
        <strain evidence="8">FM 013</strain>
    </source>
</reference>
<keyword evidence="3 6" id="KW-1133">Transmembrane helix</keyword>
<evidence type="ECO:0000256" key="3">
    <source>
        <dbReference type="ARBA" id="ARBA00022989"/>
    </source>
</evidence>
<dbReference type="PANTHER" id="PTHR16201">
    <property type="entry name" value="SEVEN TRANSMEMBRANE PROTEIN 1-RELATED"/>
    <property type="match status" value="1"/>
</dbReference>
<evidence type="ECO:0000256" key="1">
    <source>
        <dbReference type="ARBA" id="ARBA00004141"/>
    </source>
</evidence>
<dbReference type="AlphaFoldDB" id="A0A0G4P9K7"/>
<evidence type="ECO:0000256" key="5">
    <source>
        <dbReference type="SAM" id="MobiDB-lite"/>
    </source>
</evidence>
<comment type="subcellular location">
    <subcellularLocation>
        <location evidence="1">Membrane</location>
        <topology evidence="1">Multi-pass membrane protein</topology>
    </subcellularLocation>
</comment>
<protein>
    <submittedName>
        <fullName evidence="7">Cystinosin/ERS1p repeat</fullName>
    </submittedName>
</protein>
<feature type="transmembrane region" description="Helical" evidence="6">
    <location>
        <begin position="84"/>
        <end position="117"/>
    </location>
</feature>
<keyword evidence="2 6" id="KW-0812">Transmembrane</keyword>
<keyword evidence="4 6" id="KW-0472">Membrane</keyword>
<gene>
    <name evidence="7" type="ORF">PCAMFM013_S008g000393</name>
</gene>
<proteinExistence type="predicted"/>